<protein>
    <submittedName>
        <fullName evidence="1">Uncharacterized protein</fullName>
    </submittedName>
</protein>
<evidence type="ECO:0000313" key="2">
    <source>
        <dbReference type="Proteomes" id="UP000075883"/>
    </source>
</evidence>
<reference evidence="2" key="1">
    <citation type="submission" date="2013-09" db="EMBL/GenBank/DDBJ databases">
        <title>The Genome Sequence of Anopheles culicifacies species A.</title>
        <authorList>
            <consortium name="The Broad Institute Genomics Platform"/>
            <person name="Neafsey D.E."/>
            <person name="Besansky N."/>
            <person name="Howell P."/>
            <person name="Walton C."/>
            <person name="Young S.K."/>
            <person name="Zeng Q."/>
            <person name="Gargeya S."/>
            <person name="Fitzgerald M."/>
            <person name="Haas B."/>
            <person name="Abouelleil A."/>
            <person name="Allen A.W."/>
            <person name="Alvarado L."/>
            <person name="Arachchi H.M."/>
            <person name="Berlin A.M."/>
            <person name="Chapman S.B."/>
            <person name="Gainer-Dewar J."/>
            <person name="Goldberg J."/>
            <person name="Griggs A."/>
            <person name="Gujja S."/>
            <person name="Hansen M."/>
            <person name="Howarth C."/>
            <person name="Imamovic A."/>
            <person name="Ireland A."/>
            <person name="Larimer J."/>
            <person name="McCowan C."/>
            <person name="Murphy C."/>
            <person name="Pearson M."/>
            <person name="Poon T.W."/>
            <person name="Priest M."/>
            <person name="Roberts A."/>
            <person name="Saif S."/>
            <person name="Shea T."/>
            <person name="Sisk P."/>
            <person name="Sykes S."/>
            <person name="Wortman J."/>
            <person name="Nusbaum C."/>
            <person name="Birren B."/>
        </authorList>
    </citation>
    <scope>NUCLEOTIDE SEQUENCE [LARGE SCALE GENOMIC DNA]</scope>
    <source>
        <strain evidence="2">A-37</strain>
    </source>
</reference>
<evidence type="ECO:0000313" key="1">
    <source>
        <dbReference type="EnsemblMetazoa" id="ACUA005078-PA"/>
    </source>
</evidence>
<dbReference type="AlphaFoldDB" id="A0A182LYK1"/>
<dbReference type="VEuPathDB" id="VectorBase:ACUA005078"/>
<dbReference type="EnsemblMetazoa" id="ACUA005078-RA">
    <property type="protein sequence ID" value="ACUA005078-PA"/>
    <property type="gene ID" value="ACUA005078"/>
</dbReference>
<accession>A0A182LYK1</accession>
<proteinExistence type="predicted"/>
<reference evidence="1" key="2">
    <citation type="submission" date="2020-05" db="UniProtKB">
        <authorList>
            <consortium name="EnsemblMetazoa"/>
        </authorList>
    </citation>
    <scope>IDENTIFICATION</scope>
    <source>
        <strain evidence="1">A-37</strain>
    </source>
</reference>
<keyword evidence="2" id="KW-1185">Reference proteome</keyword>
<name>A0A182LYK1_9DIPT</name>
<dbReference type="EMBL" id="AXCM01008071">
    <property type="status" value="NOT_ANNOTATED_CDS"/>
    <property type="molecule type" value="Genomic_DNA"/>
</dbReference>
<organism evidence="1 2">
    <name type="scientific">Anopheles culicifacies</name>
    <dbReference type="NCBI Taxonomy" id="139723"/>
    <lineage>
        <taxon>Eukaryota</taxon>
        <taxon>Metazoa</taxon>
        <taxon>Ecdysozoa</taxon>
        <taxon>Arthropoda</taxon>
        <taxon>Hexapoda</taxon>
        <taxon>Insecta</taxon>
        <taxon>Pterygota</taxon>
        <taxon>Neoptera</taxon>
        <taxon>Endopterygota</taxon>
        <taxon>Diptera</taxon>
        <taxon>Nematocera</taxon>
        <taxon>Culicoidea</taxon>
        <taxon>Culicidae</taxon>
        <taxon>Anophelinae</taxon>
        <taxon>Anopheles</taxon>
        <taxon>culicifacies species complex</taxon>
    </lineage>
</organism>
<dbReference type="Proteomes" id="UP000075883">
    <property type="component" value="Unassembled WGS sequence"/>
</dbReference>
<sequence length="110" mass="12435">MKRLIDVLILAAAGTKEQIGGRGDKDVGLRTGAELRFESNSGRYPLRRTDYPVAGTFKSRKSEIVDQDLSKLIHFETLCHWTYVHELSTTQKITPPYMSTCAFECAVWLV</sequence>